<proteinExistence type="predicted"/>
<dbReference type="EMBL" id="CAMAPF010000063">
    <property type="protein sequence ID" value="CAH9090157.1"/>
    <property type="molecule type" value="Genomic_DNA"/>
</dbReference>
<organism evidence="1 2">
    <name type="scientific">Cuscuta epithymum</name>
    <dbReference type="NCBI Taxonomy" id="186058"/>
    <lineage>
        <taxon>Eukaryota</taxon>
        <taxon>Viridiplantae</taxon>
        <taxon>Streptophyta</taxon>
        <taxon>Embryophyta</taxon>
        <taxon>Tracheophyta</taxon>
        <taxon>Spermatophyta</taxon>
        <taxon>Magnoliopsida</taxon>
        <taxon>eudicotyledons</taxon>
        <taxon>Gunneridae</taxon>
        <taxon>Pentapetalae</taxon>
        <taxon>asterids</taxon>
        <taxon>lamiids</taxon>
        <taxon>Solanales</taxon>
        <taxon>Convolvulaceae</taxon>
        <taxon>Cuscuteae</taxon>
        <taxon>Cuscuta</taxon>
        <taxon>Cuscuta subgen. Cuscuta</taxon>
    </lineage>
</organism>
<evidence type="ECO:0000313" key="1">
    <source>
        <dbReference type="EMBL" id="CAH9090157.1"/>
    </source>
</evidence>
<evidence type="ECO:0000313" key="2">
    <source>
        <dbReference type="Proteomes" id="UP001152523"/>
    </source>
</evidence>
<comment type="caution">
    <text evidence="1">The sequence shown here is derived from an EMBL/GenBank/DDBJ whole genome shotgun (WGS) entry which is preliminary data.</text>
</comment>
<dbReference type="InterPro" id="IPR042178">
    <property type="entry name" value="Serpin_sf_1"/>
</dbReference>
<dbReference type="Gene3D" id="3.30.497.10">
    <property type="entry name" value="Antithrombin, subunit I, domain 2"/>
    <property type="match status" value="1"/>
</dbReference>
<reference evidence="1" key="1">
    <citation type="submission" date="2022-07" db="EMBL/GenBank/DDBJ databases">
        <authorList>
            <person name="Macas J."/>
            <person name="Novak P."/>
            <person name="Neumann P."/>
        </authorList>
    </citation>
    <scope>NUCLEOTIDE SEQUENCE</scope>
</reference>
<dbReference type="AlphaFoldDB" id="A0AAV0D6T2"/>
<keyword evidence="2" id="KW-1185">Reference proteome</keyword>
<dbReference type="Proteomes" id="UP001152523">
    <property type="component" value="Unassembled WGS sequence"/>
</dbReference>
<protein>
    <submittedName>
        <fullName evidence="1">Uncharacterized protein</fullName>
    </submittedName>
</protein>
<gene>
    <name evidence="1" type="ORF">CEPIT_LOCUS11155</name>
</gene>
<sequence>MERTLTFNPSYKHLLANSYHAALQSVDFRYQEKVVMRRMKYNKIMKDACHAKSSGYLMSC</sequence>
<name>A0AAV0D6T2_9ASTE</name>
<accession>A0AAV0D6T2</accession>